<sequence length="125" mass="14222">DSPTWDQKPKRTKRKHSHSFGSRNNPTNTATTTTQPRKPGRPKRDKTDYLLSNSQSALSDNSLDSLYDSSGNHEPSSIHYPSPIVLRRTTRQLSSSNANTMNLKRTNDNDDQVQNPRKYPKLLTQ</sequence>
<feature type="region of interest" description="Disordered" evidence="1">
    <location>
        <begin position="1"/>
        <end position="125"/>
    </location>
</feature>
<gene>
    <name evidence="2" type="ORF">QYT958_LOCUS40210</name>
</gene>
<protein>
    <submittedName>
        <fullName evidence="2">Uncharacterized protein</fullName>
    </submittedName>
</protein>
<feature type="non-terminal residue" evidence="2">
    <location>
        <position position="1"/>
    </location>
</feature>
<accession>A0A822BSG1</accession>
<evidence type="ECO:0000313" key="3">
    <source>
        <dbReference type="Proteomes" id="UP000663848"/>
    </source>
</evidence>
<evidence type="ECO:0000313" key="2">
    <source>
        <dbReference type="EMBL" id="CAF5024583.1"/>
    </source>
</evidence>
<feature type="compositionally biased region" description="Low complexity" evidence="1">
    <location>
        <begin position="24"/>
        <end position="34"/>
    </location>
</feature>
<organism evidence="2 3">
    <name type="scientific">Rotaria socialis</name>
    <dbReference type="NCBI Taxonomy" id="392032"/>
    <lineage>
        <taxon>Eukaryota</taxon>
        <taxon>Metazoa</taxon>
        <taxon>Spiralia</taxon>
        <taxon>Gnathifera</taxon>
        <taxon>Rotifera</taxon>
        <taxon>Eurotatoria</taxon>
        <taxon>Bdelloidea</taxon>
        <taxon>Philodinida</taxon>
        <taxon>Philodinidae</taxon>
        <taxon>Rotaria</taxon>
    </lineage>
</organism>
<evidence type="ECO:0000256" key="1">
    <source>
        <dbReference type="SAM" id="MobiDB-lite"/>
    </source>
</evidence>
<dbReference type="Proteomes" id="UP000663848">
    <property type="component" value="Unassembled WGS sequence"/>
</dbReference>
<feature type="compositionally biased region" description="Low complexity" evidence="1">
    <location>
        <begin position="50"/>
        <end position="72"/>
    </location>
</feature>
<name>A0A822BSG1_9BILA</name>
<dbReference type="AlphaFoldDB" id="A0A822BSG1"/>
<comment type="caution">
    <text evidence="2">The sequence shown here is derived from an EMBL/GenBank/DDBJ whole genome shotgun (WGS) entry which is preliminary data.</text>
</comment>
<feature type="non-terminal residue" evidence="2">
    <location>
        <position position="125"/>
    </location>
</feature>
<dbReference type="EMBL" id="CAJOBR010040390">
    <property type="protein sequence ID" value="CAF5024583.1"/>
    <property type="molecule type" value="Genomic_DNA"/>
</dbReference>
<feature type="compositionally biased region" description="Polar residues" evidence="1">
    <location>
        <begin position="91"/>
        <end position="104"/>
    </location>
</feature>
<proteinExistence type="predicted"/>
<reference evidence="2" key="1">
    <citation type="submission" date="2021-02" db="EMBL/GenBank/DDBJ databases">
        <authorList>
            <person name="Nowell W R."/>
        </authorList>
    </citation>
    <scope>NUCLEOTIDE SEQUENCE</scope>
</reference>